<name>A0A1I6IF77_9EURY</name>
<feature type="transmembrane region" description="Helical" evidence="1">
    <location>
        <begin position="16"/>
        <end position="35"/>
    </location>
</feature>
<accession>A0A1I6IF77</accession>
<protein>
    <recommendedName>
        <fullName evidence="4">DUF1440 domain-containing protein</fullName>
    </recommendedName>
</protein>
<feature type="transmembrane region" description="Helical" evidence="1">
    <location>
        <begin position="94"/>
        <end position="110"/>
    </location>
</feature>
<keyword evidence="1" id="KW-0472">Membrane</keyword>
<evidence type="ECO:0000313" key="3">
    <source>
        <dbReference type="Proteomes" id="UP000198531"/>
    </source>
</evidence>
<evidence type="ECO:0000256" key="1">
    <source>
        <dbReference type="SAM" id="Phobius"/>
    </source>
</evidence>
<evidence type="ECO:0000313" key="2">
    <source>
        <dbReference type="EMBL" id="SFR65425.1"/>
    </source>
</evidence>
<feature type="transmembrane region" description="Helical" evidence="1">
    <location>
        <begin position="130"/>
        <end position="148"/>
    </location>
</feature>
<organism evidence="2 3">
    <name type="scientific">Halogeometricum rufum</name>
    <dbReference type="NCBI Taxonomy" id="553469"/>
    <lineage>
        <taxon>Archaea</taxon>
        <taxon>Methanobacteriati</taxon>
        <taxon>Methanobacteriota</taxon>
        <taxon>Stenosarchaea group</taxon>
        <taxon>Halobacteria</taxon>
        <taxon>Halobacteriales</taxon>
        <taxon>Haloferacaceae</taxon>
        <taxon>Halogeometricum</taxon>
    </lineage>
</organism>
<reference evidence="3" key="1">
    <citation type="submission" date="2016-10" db="EMBL/GenBank/DDBJ databases">
        <authorList>
            <person name="Varghese N."/>
            <person name="Submissions S."/>
        </authorList>
    </citation>
    <scope>NUCLEOTIDE SEQUENCE [LARGE SCALE GENOMIC DNA]</scope>
    <source>
        <strain evidence="3">CGMCC 1.7736</strain>
    </source>
</reference>
<evidence type="ECO:0008006" key="4">
    <source>
        <dbReference type="Google" id="ProtNLM"/>
    </source>
</evidence>
<keyword evidence="1" id="KW-0812">Transmembrane</keyword>
<feature type="transmembrane region" description="Helical" evidence="1">
    <location>
        <begin position="64"/>
        <end position="82"/>
    </location>
</feature>
<dbReference type="AlphaFoldDB" id="A0A1I6IF77"/>
<keyword evidence="1" id="KW-1133">Transmembrane helix</keyword>
<proteinExistence type="predicted"/>
<dbReference type="EMBL" id="FOYT01000003">
    <property type="protein sequence ID" value="SFR65425.1"/>
    <property type="molecule type" value="Genomic_DNA"/>
</dbReference>
<gene>
    <name evidence="2" type="ORF">SAMN04487947_3132</name>
</gene>
<dbReference type="Proteomes" id="UP000198531">
    <property type="component" value="Unassembled WGS sequence"/>
</dbReference>
<keyword evidence="3" id="KW-1185">Reference proteome</keyword>
<sequence>MTETDESTRDGRASRTAVGAVGGLLATLVMTVFRLPTAKSLPPTAEFLGRWVGGAPDDYPVSSLALHFGYGVVAGVLFALGCERRIERSDRPETAGLVAGAAYGAALSVVGERVVLRHLVGQRLAADESAVFHAGHLMYGLTLGVWAGSRD</sequence>